<dbReference type="InterPro" id="IPR001810">
    <property type="entry name" value="F-box_dom"/>
</dbReference>
<evidence type="ECO:0000256" key="2">
    <source>
        <dbReference type="ARBA" id="ARBA00022737"/>
    </source>
</evidence>
<feature type="compositionally biased region" description="Pro residues" evidence="5">
    <location>
        <begin position="15"/>
        <end position="25"/>
    </location>
</feature>
<feature type="repeat" description="WD" evidence="4">
    <location>
        <begin position="362"/>
        <end position="401"/>
    </location>
</feature>
<dbReference type="Pfam" id="PF00400">
    <property type="entry name" value="WD40"/>
    <property type="match status" value="3"/>
</dbReference>
<protein>
    <recommendedName>
        <fullName evidence="6">F-box domain-containing protein</fullName>
    </recommendedName>
</protein>
<keyword evidence="8" id="KW-1185">Reference proteome</keyword>
<dbReference type="PROSITE" id="PS50181">
    <property type="entry name" value="FBOX"/>
    <property type="match status" value="1"/>
</dbReference>
<dbReference type="SUPFAM" id="SSF50978">
    <property type="entry name" value="WD40 repeat-like"/>
    <property type="match status" value="1"/>
</dbReference>
<dbReference type="RefSeq" id="XP_016609141.1">
    <property type="nucleotide sequence ID" value="XM_016752438.1"/>
</dbReference>
<evidence type="ECO:0000256" key="5">
    <source>
        <dbReference type="SAM" id="MobiDB-lite"/>
    </source>
</evidence>
<reference evidence="7 8" key="1">
    <citation type="submission" date="2009-08" db="EMBL/GenBank/DDBJ databases">
        <title>The Genome Sequence of Spizellomyces punctatus strain DAOM BR117.</title>
        <authorList>
            <consortium name="The Broad Institute Genome Sequencing Platform"/>
            <person name="Russ C."/>
            <person name="Cuomo C."/>
            <person name="Shea T."/>
            <person name="Young S.K."/>
            <person name="Zeng Q."/>
            <person name="Koehrsen M."/>
            <person name="Haas B."/>
            <person name="Borodovsky M."/>
            <person name="Guigo R."/>
            <person name="Alvarado L."/>
            <person name="Berlin A."/>
            <person name="Bochicchio J."/>
            <person name="Borenstein D."/>
            <person name="Chapman S."/>
            <person name="Chen Z."/>
            <person name="Engels R."/>
            <person name="Freedman E."/>
            <person name="Gellesch M."/>
            <person name="Goldberg J."/>
            <person name="Griggs A."/>
            <person name="Gujja S."/>
            <person name="Heiman D."/>
            <person name="Hepburn T."/>
            <person name="Howarth C."/>
            <person name="Jen D."/>
            <person name="Larson L."/>
            <person name="Lewis B."/>
            <person name="Mehta T."/>
            <person name="Park D."/>
            <person name="Pearson M."/>
            <person name="Roberts A."/>
            <person name="Saif S."/>
            <person name="Shenoy N."/>
            <person name="Sisk P."/>
            <person name="Stolte C."/>
            <person name="Sykes S."/>
            <person name="Thomson T."/>
            <person name="Walk T."/>
            <person name="White J."/>
            <person name="Yandava C."/>
            <person name="Burger G."/>
            <person name="Gray M.W."/>
            <person name="Holland P.W.H."/>
            <person name="King N."/>
            <person name="Lang F.B.F."/>
            <person name="Roger A.J."/>
            <person name="Ruiz-Trillo I."/>
            <person name="Lander E."/>
            <person name="Nusbaum C."/>
        </authorList>
    </citation>
    <scope>NUCLEOTIDE SEQUENCE [LARGE SCALE GENOMIC DNA]</scope>
    <source>
        <strain evidence="7 8">DAOM BR117</strain>
    </source>
</reference>
<accession>A0A0L0HJ33</accession>
<keyword evidence="2" id="KW-0677">Repeat</keyword>
<dbReference type="InParanoid" id="A0A0L0HJ33"/>
<dbReference type="SUPFAM" id="SSF81383">
    <property type="entry name" value="F-box domain"/>
    <property type="match status" value="1"/>
</dbReference>
<keyword evidence="3" id="KW-0833">Ubl conjugation pathway</keyword>
<evidence type="ECO:0000256" key="3">
    <source>
        <dbReference type="ARBA" id="ARBA00022786"/>
    </source>
</evidence>
<organism evidence="7 8">
    <name type="scientific">Spizellomyces punctatus (strain DAOM BR117)</name>
    <dbReference type="NCBI Taxonomy" id="645134"/>
    <lineage>
        <taxon>Eukaryota</taxon>
        <taxon>Fungi</taxon>
        <taxon>Fungi incertae sedis</taxon>
        <taxon>Chytridiomycota</taxon>
        <taxon>Chytridiomycota incertae sedis</taxon>
        <taxon>Chytridiomycetes</taxon>
        <taxon>Spizellomycetales</taxon>
        <taxon>Spizellomycetaceae</taxon>
        <taxon>Spizellomyces</taxon>
    </lineage>
</organism>
<evidence type="ECO:0000259" key="6">
    <source>
        <dbReference type="PROSITE" id="PS50181"/>
    </source>
</evidence>
<dbReference type="SMART" id="SM00320">
    <property type="entry name" value="WD40"/>
    <property type="match status" value="5"/>
</dbReference>
<dbReference type="PANTHER" id="PTHR19872:SF9">
    <property type="entry name" value="UBIQUITIN-BINDING SDF UBIQUITIN LIGASE COMPLEX SUBUNIT"/>
    <property type="match status" value="1"/>
</dbReference>
<dbReference type="InterPro" id="IPR001680">
    <property type="entry name" value="WD40_rpt"/>
</dbReference>
<dbReference type="PROSITE" id="PS50082">
    <property type="entry name" value="WD_REPEATS_2"/>
    <property type="match status" value="4"/>
</dbReference>
<gene>
    <name evidence="7" type="ORF">SPPG_04192</name>
</gene>
<dbReference type="InterPro" id="IPR051075">
    <property type="entry name" value="SCF_subunit_WD-repeat"/>
</dbReference>
<dbReference type="InterPro" id="IPR036322">
    <property type="entry name" value="WD40_repeat_dom_sf"/>
</dbReference>
<dbReference type="Gene3D" id="1.20.1280.50">
    <property type="match status" value="1"/>
</dbReference>
<evidence type="ECO:0000313" key="7">
    <source>
        <dbReference type="EMBL" id="KND01102.1"/>
    </source>
</evidence>
<dbReference type="GeneID" id="27687656"/>
<dbReference type="Gene3D" id="2.130.10.10">
    <property type="entry name" value="YVTN repeat-like/Quinoprotein amine dehydrogenase"/>
    <property type="match status" value="1"/>
</dbReference>
<dbReference type="EMBL" id="KQ257455">
    <property type="protein sequence ID" value="KND01102.1"/>
    <property type="molecule type" value="Genomic_DNA"/>
</dbReference>
<dbReference type="Proteomes" id="UP000053201">
    <property type="component" value="Unassembled WGS sequence"/>
</dbReference>
<dbReference type="VEuPathDB" id="FungiDB:SPPG_04192"/>
<feature type="region of interest" description="Disordered" evidence="5">
    <location>
        <begin position="1"/>
        <end position="35"/>
    </location>
</feature>
<keyword evidence="1 4" id="KW-0853">WD repeat</keyword>
<evidence type="ECO:0000256" key="1">
    <source>
        <dbReference type="ARBA" id="ARBA00022574"/>
    </source>
</evidence>
<dbReference type="eggNOG" id="KOG0281">
    <property type="taxonomic scope" value="Eukaryota"/>
</dbReference>
<feature type="repeat" description="WD" evidence="4">
    <location>
        <begin position="322"/>
        <end position="361"/>
    </location>
</feature>
<feature type="repeat" description="WD" evidence="4">
    <location>
        <begin position="207"/>
        <end position="246"/>
    </location>
</feature>
<sequence length="450" mass="50530">MSSGKFKNPFHKPHIPPPSPLPPPTQDLIQEPQPPTPALGPLPPTVLTAHILPYLSPTTLLPLSLLNKTWLSIARNDSLWHRLCVLHGVRVGPWTDGLQWWEVFRIFWKRRGNWKRGVYGVKVVEVVGIGDSVNCFKYDADVLLVGTRRHRLHLHHFPWTSVPHLSLSGHTHPIMCLATTQQHLLTGDATGTMMLWNIFTGGLLAVVKAHEGAVVGVGFVSGVVVSAGVNGQVKTWKIQTRVETETIIREHQKGLRKISKKLQKRHVEVFEKEIVEFVHANHIVAHVGDCFCVWVGEWVVTGGLDWCVKTWMPTTLAHHRTFRGHTDSVTCVAVHANWVMSGSLDKSIRQWDLQTGACLHTFLGHTKWVKTLDVSEEWLVSGGWDECVLVWNWKEGKLGHRIDVQKGPVVALQFDEEKIVVGCRGEDVQNALIVVDFGEDKHENKNQATS</sequence>
<dbReference type="OrthoDB" id="6262491at2759"/>
<dbReference type="OMA" id="TASKDCH"/>
<dbReference type="PANTHER" id="PTHR19872">
    <property type="entry name" value="UBIQUITIN LIGASE SPECIFICITY FACTOR/HREP PROTEIN"/>
    <property type="match status" value="1"/>
</dbReference>
<proteinExistence type="predicted"/>
<name>A0A0L0HJ33_SPIPD</name>
<evidence type="ECO:0000313" key="8">
    <source>
        <dbReference type="Proteomes" id="UP000053201"/>
    </source>
</evidence>
<feature type="domain" description="F-box" evidence="6">
    <location>
        <begin position="44"/>
        <end position="83"/>
    </location>
</feature>
<dbReference type="PROSITE" id="PS50294">
    <property type="entry name" value="WD_REPEATS_REGION"/>
    <property type="match status" value="1"/>
</dbReference>
<dbReference type="InterPro" id="IPR036047">
    <property type="entry name" value="F-box-like_dom_sf"/>
</dbReference>
<evidence type="ECO:0000256" key="4">
    <source>
        <dbReference type="PROSITE-ProRule" id="PRU00221"/>
    </source>
</evidence>
<dbReference type="STRING" id="645134.A0A0L0HJ33"/>
<feature type="repeat" description="WD" evidence="4">
    <location>
        <begin position="167"/>
        <end position="206"/>
    </location>
</feature>
<dbReference type="Pfam" id="PF12937">
    <property type="entry name" value="F-box-like"/>
    <property type="match status" value="1"/>
</dbReference>
<dbReference type="AlphaFoldDB" id="A0A0L0HJ33"/>
<dbReference type="InterPro" id="IPR015943">
    <property type="entry name" value="WD40/YVTN_repeat-like_dom_sf"/>
</dbReference>